<dbReference type="SMART" id="SM00256">
    <property type="entry name" value="FBOX"/>
    <property type="match status" value="1"/>
</dbReference>
<dbReference type="CDD" id="cd22152">
    <property type="entry name" value="F-box_AtAFR-like"/>
    <property type="match status" value="1"/>
</dbReference>
<accession>A0ABM0V5L2</accession>
<name>A0ABM0V5L2_CAMSA</name>
<dbReference type="InterPro" id="IPR015915">
    <property type="entry name" value="Kelch-typ_b-propeller"/>
</dbReference>
<dbReference type="PANTHER" id="PTHR24414:SF138">
    <property type="entry name" value="F-BOX DOMAIN-CONTAINING PROTEIN"/>
    <property type="match status" value="1"/>
</dbReference>
<dbReference type="GeneID" id="104733230"/>
<proteinExistence type="predicted"/>
<reference evidence="3" key="2">
    <citation type="submission" date="2025-08" db="UniProtKB">
        <authorList>
            <consortium name="RefSeq"/>
        </authorList>
    </citation>
    <scope>IDENTIFICATION</scope>
    <source>
        <tissue evidence="3">Leaf</tissue>
    </source>
</reference>
<dbReference type="Gene3D" id="2.120.10.80">
    <property type="entry name" value="Kelch-type beta propeller"/>
    <property type="match status" value="1"/>
</dbReference>
<dbReference type="InterPro" id="IPR036047">
    <property type="entry name" value="F-box-like_dom_sf"/>
</dbReference>
<dbReference type="RefSeq" id="XP_010451128.1">
    <property type="nucleotide sequence ID" value="XM_010452826.1"/>
</dbReference>
<organism evidence="2 3">
    <name type="scientific">Camelina sativa</name>
    <name type="common">False flax</name>
    <name type="synonym">Myagrum sativum</name>
    <dbReference type="NCBI Taxonomy" id="90675"/>
    <lineage>
        <taxon>Eukaryota</taxon>
        <taxon>Viridiplantae</taxon>
        <taxon>Streptophyta</taxon>
        <taxon>Embryophyta</taxon>
        <taxon>Tracheophyta</taxon>
        <taxon>Spermatophyta</taxon>
        <taxon>Magnoliopsida</taxon>
        <taxon>eudicotyledons</taxon>
        <taxon>Gunneridae</taxon>
        <taxon>Pentapetalae</taxon>
        <taxon>rosids</taxon>
        <taxon>malvids</taxon>
        <taxon>Brassicales</taxon>
        <taxon>Brassicaceae</taxon>
        <taxon>Camelineae</taxon>
        <taxon>Camelina</taxon>
    </lineage>
</organism>
<dbReference type="InterPro" id="IPR050354">
    <property type="entry name" value="F-box/kelch-repeat_ARATH"/>
</dbReference>
<dbReference type="Pfam" id="PF00646">
    <property type="entry name" value="F-box"/>
    <property type="match status" value="1"/>
</dbReference>
<dbReference type="SUPFAM" id="SSF117281">
    <property type="entry name" value="Kelch motif"/>
    <property type="match status" value="1"/>
</dbReference>
<dbReference type="InterPro" id="IPR057499">
    <property type="entry name" value="Kelch_FKB95"/>
</dbReference>
<dbReference type="Pfam" id="PF25210">
    <property type="entry name" value="Kelch_FKB95"/>
    <property type="match status" value="1"/>
</dbReference>
<feature type="domain" description="F-box" evidence="1">
    <location>
        <begin position="19"/>
        <end position="65"/>
    </location>
</feature>
<reference evidence="2" key="1">
    <citation type="journal article" date="2014" name="Nat. Commun.">
        <title>The emerging biofuel crop Camelina sativa retains a highly undifferentiated hexaploid genome structure.</title>
        <authorList>
            <person name="Kagale S."/>
            <person name="Koh C."/>
            <person name="Nixon J."/>
            <person name="Bollina V."/>
            <person name="Clarke W.E."/>
            <person name="Tuteja R."/>
            <person name="Spillane C."/>
            <person name="Robinson S.J."/>
            <person name="Links M.G."/>
            <person name="Clarke C."/>
            <person name="Higgins E.E."/>
            <person name="Huebert T."/>
            <person name="Sharpe A.G."/>
            <person name="Parkin I.A."/>
        </authorList>
    </citation>
    <scope>NUCLEOTIDE SEQUENCE [LARGE SCALE GENOMIC DNA]</scope>
    <source>
        <strain evidence="2">cv. DH55</strain>
    </source>
</reference>
<evidence type="ECO:0000313" key="2">
    <source>
        <dbReference type="Proteomes" id="UP000694864"/>
    </source>
</evidence>
<keyword evidence="2" id="KW-1185">Reference proteome</keyword>
<dbReference type="PANTHER" id="PTHR24414">
    <property type="entry name" value="F-BOX/KELCH-REPEAT PROTEIN SKIP4"/>
    <property type="match status" value="1"/>
</dbReference>
<sequence>MSTEEVEPPHKEEETEPQALTLLSLPEEILENILARISKWNYPNLSLVSKRFLSLLSSPQIYTTRSNIGTTEPCLYFCLELSKNRSPEWYTLWMKPPETLTDDDDISEEYSLVPVPCYLDPHCVPYDSTIAVGSEIYVIGAPYKSPPTSAVRIFDCRTNTWRDGPNMMVARENPNAVFVDGKLYVLGGCEKDESMAHWMEVLDINTQTWSFFSSYGADELRNSDSWFTINALEGKIYAMADRKDYAYDPKKGKWEVIETHLSNIWIDDWCVIDNVMYYCTNSGYCMWYDSKSRQWEEVKGSDLELLRTFNLACGVFLKLLNHSGKLLVVSAHSFEEYNRKWKRRIWCAKIALEKRNGGEIWGKIEWANSVLTVSKSYRLLSCVAISI</sequence>
<dbReference type="SUPFAM" id="SSF81383">
    <property type="entry name" value="F-box domain"/>
    <property type="match status" value="1"/>
</dbReference>
<dbReference type="InterPro" id="IPR001810">
    <property type="entry name" value="F-box_dom"/>
</dbReference>
<protein>
    <submittedName>
        <fullName evidence="3">F-box/kelch-repeat protein At5g39560-like</fullName>
    </submittedName>
</protein>
<gene>
    <name evidence="3" type="primary">LOC104733230</name>
</gene>
<dbReference type="PROSITE" id="PS50181">
    <property type="entry name" value="FBOX"/>
    <property type="match status" value="1"/>
</dbReference>
<evidence type="ECO:0000313" key="3">
    <source>
        <dbReference type="RefSeq" id="XP_010451128.1"/>
    </source>
</evidence>
<dbReference type="Proteomes" id="UP000694864">
    <property type="component" value="Chromosome 12"/>
</dbReference>
<evidence type="ECO:0000259" key="1">
    <source>
        <dbReference type="PROSITE" id="PS50181"/>
    </source>
</evidence>